<dbReference type="PANTHER" id="PTHR30151:SF38">
    <property type="entry name" value="ALIPHATIC SULFONATES TRANSPORT PERMEASE PROTEIN SSUC-RELATED"/>
    <property type="match status" value="1"/>
</dbReference>
<keyword evidence="4 7" id="KW-0812">Transmembrane</keyword>
<organism evidence="9 10">
    <name type="scientific">Ancylobacter pratisalsi</name>
    <dbReference type="NCBI Taxonomy" id="1745854"/>
    <lineage>
        <taxon>Bacteria</taxon>
        <taxon>Pseudomonadati</taxon>
        <taxon>Pseudomonadota</taxon>
        <taxon>Alphaproteobacteria</taxon>
        <taxon>Hyphomicrobiales</taxon>
        <taxon>Xanthobacteraceae</taxon>
        <taxon>Ancylobacter</taxon>
    </lineage>
</organism>
<evidence type="ECO:0000313" key="9">
    <source>
        <dbReference type="EMBL" id="QIB35336.1"/>
    </source>
</evidence>
<dbReference type="KEGG" id="apra:G3A50_17690"/>
<evidence type="ECO:0000256" key="7">
    <source>
        <dbReference type="RuleBase" id="RU363032"/>
    </source>
</evidence>
<comment type="subcellular location">
    <subcellularLocation>
        <location evidence="1 7">Cell membrane</location>
        <topology evidence="1 7">Multi-pass membrane protein</topology>
    </subcellularLocation>
</comment>
<dbReference type="CDD" id="cd06261">
    <property type="entry name" value="TM_PBP2"/>
    <property type="match status" value="1"/>
</dbReference>
<accession>A0A6P1YRK7</accession>
<feature type="domain" description="ABC transmembrane type-1" evidence="8">
    <location>
        <begin position="56"/>
        <end position="236"/>
    </location>
</feature>
<dbReference type="GO" id="GO:0005886">
    <property type="term" value="C:plasma membrane"/>
    <property type="evidence" value="ECO:0007669"/>
    <property type="project" value="UniProtKB-SubCell"/>
</dbReference>
<evidence type="ECO:0000256" key="1">
    <source>
        <dbReference type="ARBA" id="ARBA00004651"/>
    </source>
</evidence>
<keyword evidence="10" id="KW-1185">Reference proteome</keyword>
<comment type="similarity">
    <text evidence="7">Belongs to the binding-protein-dependent transport system permease family.</text>
</comment>
<dbReference type="AlphaFoldDB" id="A0A6P1YRK7"/>
<dbReference type="SUPFAM" id="SSF161098">
    <property type="entry name" value="MetI-like"/>
    <property type="match status" value="1"/>
</dbReference>
<evidence type="ECO:0000256" key="4">
    <source>
        <dbReference type="ARBA" id="ARBA00022692"/>
    </source>
</evidence>
<proteinExistence type="inferred from homology"/>
<dbReference type="InterPro" id="IPR035906">
    <property type="entry name" value="MetI-like_sf"/>
</dbReference>
<sequence length="249" mass="27233">MSTAFRLLLTAFSLLMLVLVWQVAAWWLASPLLPGPPAVMKAMEQAAAQGALQTNIAITLARVAVSFALAMVVGSAVGIMLGRSRQLNELFGPWLIVLLNLPALVIIILCYVWFGLTEVAAITAVAINKIPNVAVTMREGAAALSRDLDEMARVYRIPAFKALRDVTLPQLVPFFTASARSGLALTWKIVLVVELLGRSNGVGFALQTAFQLFDVATVLAYALAFTVVVQFIEIALLQPWERWANRWRR</sequence>
<dbReference type="Pfam" id="PF00528">
    <property type="entry name" value="BPD_transp_1"/>
    <property type="match status" value="1"/>
</dbReference>
<evidence type="ECO:0000256" key="2">
    <source>
        <dbReference type="ARBA" id="ARBA00022448"/>
    </source>
</evidence>
<name>A0A6P1YRK7_9HYPH</name>
<feature type="transmembrane region" description="Helical" evidence="7">
    <location>
        <begin position="218"/>
        <end position="240"/>
    </location>
</feature>
<dbReference type="InterPro" id="IPR000515">
    <property type="entry name" value="MetI-like"/>
</dbReference>
<feature type="transmembrane region" description="Helical" evidence="7">
    <location>
        <begin position="94"/>
        <end position="114"/>
    </location>
</feature>
<evidence type="ECO:0000256" key="6">
    <source>
        <dbReference type="ARBA" id="ARBA00023136"/>
    </source>
</evidence>
<dbReference type="PANTHER" id="PTHR30151">
    <property type="entry name" value="ALKANE SULFONATE ABC TRANSPORTER-RELATED, MEMBRANE SUBUNIT"/>
    <property type="match status" value="1"/>
</dbReference>
<evidence type="ECO:0000313" key="10">
    <source>
        <dbReference type="Proteomes" id="UP000464751"/>
    </source>
</evidence>
<keyword evidence="3" id="KW-1003">Cell membrane</keyword>
<keyword evidence="6 7" id="KW-0472">Membrane</keyword>
<dbReference type="Gene3D" id="1.10.3720.10">
    <property type="entry name" value="MetI-like"/>
    <property type="match status" value="1"/>
</dbReference>
<dbReference type="Proteomes" id="UP000464751">
    <property type="component" value="Chromosome"/>
</dbReference>
<dbReference type="GO" id="GO:0055085">
    <property type="term" value="P:transmembrane transport"/>
    <property type="evidence" value="ECO:0007669"/>
    <property type="project" value="InterPro"/>
</dbReference>
<keyword evidence="5 7" id="KW-1133">Transmembrane helix</keyword>
<evidence type="ECO:0000256" key="5">
    <source>
        <dbReference type="ARBA" id="ARBA00022989"/>
    </source>
</evidence>
<dbReference type="PROSITE" id="PS50928">
    <property type="entry name" value="ABC_TM1"/>
    <property type="match status" value="1"/>
</dbReference>
<reference evidence="9 10" key="1">
    <citation type="submission" date="2020-02" db="EMBL/GenBank/DDBJ databases">
        <authorList>
            <person name="Li G."/>
        </authorList>
    </citation>
    <scope>NUCLEOTIDE SEQUENCE [LARGE SCALE GENOMIC DNA]</scope>
    <source>
        <strain evidence="9 10">DSM 102029</strain>
    </source>
</reference>
<evidence type="ECO:0000256" key="3">
    <source>
        <dbReference type="ARBA" id="ARBA00022475"/>
    </source>
</evidence>
<feature type="transmembrane region" description="Helical" evidence="7">
    <location>
        <begin position="60"/>
        <end position="82"/>
    </location>
</feature>
<keyword evidence="2 7" id="KW-0813">Transport</keyword>
<evidence type="ECO:0000259" key="8">
    <source>
        <dbReference type="PROSITE" id="PS50928"/>
    </source>
</evidence>
<gene>
    <name evidence="9" type="ORF">G3A50_17690</name>
</gene>
<dbReference type="RefSeq" id="WP_163076476.1">
    <property type="nucleotide sequence ID" value="NZ_CP048630.1"/>
</dbReference>
<protein>
    <submittedName>
        <fullName evidence="9">ABC transporter permease subunit</fullName>
    </submittedName>
</protein>
<dbReference type="EMBL" id="CP048630">
    <property type="protein sequence ID" value="QIB35336.1"/>
    <property type="molecule type" value="Genomic_DNA"/>
</dbReference>